<organism evidence="1">
    <name type="scientific">Rhizophora mucronata</name>
    <name type="common">Asiatic mangrove</name>
    <dbReference type="NCBI Taxonomy" id="61149"/>
    <lineage>
        <taxon>Eukaryota</taxon>
        <taxon>Viridiplantae</taxon>
        <taxon>Streptophyta</taxon>
        <taxon>Embryophyta</taxon>
        <taxon>Tracheophyta</taxon>
        <taxon>Spermatophyta</taxon>
        <taxon>Magnoliopsida</taxon>
        <taxon>eudicotyledons</taxon>
        <taxon>Gunneridae</taxon>
        <taxon>Pentapetalae</taxon>
        <taxon>rosids</taxon>
        <taxon>fabids</taxon>
        <taxon>Malpighiales</taxon>
        <taxon>Rhizophoraceae</taxon>
        <taxon>Rhizophora</taxon>
    </lineage>
</organism>
<accession>A0A2P2QGJ3</accession>
<dbReference type="AlphaFoldDB" id="A0A2P2QGJ3"/>
<protein>
    <submittedName>
        <fullName evidence="1">Uncharacterized protein</fullName>
    </submittedName>
</protein>
<reference evidence="1" key="1">
    <citation type="submission" date="2018-02" db="EMBL/GenBank/DDBJ databases">
        <title>Rhizophora mucronata_Transcriptome.</title>
        <authorList>
            <person name="Meera S.P."/>
            <person name="Sreeshan A."/>
            <person name="Augustine A."/>
        </authorList>
    </citation>
    <scope>NUCLEOTIDE SEQUENCE</scope>
    <source>
        <tissue evidence="1">Leaf</tissue>
    </source>
</reference>
<evidence type="ECO:0000313" key="1">
    <source>
        <dbReference type="EMBL" id="MBX66123.1"/>
    </source>
</evidence>
<sequence length="20" mass="2453">MGILCHMPKGYLKLFYNNYF</sequence>
<name>A0A2P2QGJ3_RHIMU</name>
<proteinExistence type="predicted"/>
<dbReference type="EMBL" id="GGEC01085639">
    <property type="protein sequence ID" value="MBX66123.1"/>
    <property type="molecule type" value="Transcribed_RNA"/>
</dbReference>